<sequence length="132" mass="15782">MKRLNKVKYFTYLVHICTKYVKYFFRVVSRLITALLPKKLVKMLLEAFFREEFILSNVDEIMLLIETPSAKSFPLRERGSEFQEEVHLERMDPDSKIESNFVTALFNIQFQHYNTNQQCTDILKFSRVSMRA</sequence>
<evidence type="ECO:0000313" key="3">
    <source>
        <dbReference type="WBParaSite" id="PgR113_g012_t02"/>
    </source>
</evidence>
<protein>
    <submittedName>
        <fullName evidence="2 3">HECT domain-containing protein</fullName>
    </submittedName>
</protein>
<keyword evidence="1" id="KW-1185">Reference proteome</keyword>
<name>A0A915CBB7_PARUN</name>
<dbReference type="AlphaFoldDB" id="A0A915CBB7"/>
<organism evidence="1 2">
    <name type="scientific">Parascaris univalens</name>
    <name type="common">Nematode worm</name>
    <dbReference type="NCBI Taxonomy" id="6257"/>
    <lineage>
        <taxon>Eukaryota</taxon>
        <taxon>Metazoa</taxon>
        <taxon>Ecdysozoa</taxon>
        <taxon>Nematoda</taxon>
        <taxon>Chromadorea</taxon>
        <taxon>Rhabditida</taxon>
        <taxon>Spirurina</taxon>
        <taxon>Ascaridomorpha</taxon>
        <taxon>Ascaridoidea</taxon>
        <taxon>Ascarididae</taxon>
        <taxon>Parascaris</taxon>
    </lineage>
</organism>
<reference evidence="2 3" key="1">
    <citation type="submission" date="2022-11" db="UniProtKB">
        <authorList>
            <consortium name="WormBaseParasite"/>
        </authorList>
    </citation>
    <scope>IDENTIFICATION</scope>
</reference>
<accession>A0A915CBB7</accession>
<dbReference type="WBParaSite" id="PgR113_g012_t01">
    <property type="protein sequence ID" value="PgR113_g012_t01"/>
    <property type="gene ID" value="PgR113_g012"/>
</dbReference>
<dbReference type="WBParaSite" id="PgR113_g012_t02">
    <property type="protein sequence ID" value="PgR113_g012_t02"/>
    <property type="gene ID" value="PgR113_g012"/>
</dbReference>
<evidence type="ECO:0000313" key="2">
    <source>
        <dbReference type="WBParaSite" id="PgR113_g012_t01"/>
    </source>
</evidence>
<dbReference type="Proteomes" id="UP000887569">
    <property type="component" value="Unplaced"/>
</dbReference>
<evidence type="ECO:0000313" key="1">
    <source>
        <dbReference type="Proteomes" id="UP000887569"/>
    </source>
</evidence>
<proteinExistence type="predicted"/>